<evidence type="ECO:0000313" key="2">
    <source>
        <dbReference type="Proteomes" id="UP000006054"/>
    </source>
</evidence>
<gene>
    <name evidence="1" type="ordered locus">Fleli_1800</name>
</gene>
<dbReference type="AlphaFoldDB" id="I4AJR3"/>
<sequence length="226" mass="26125">MDDNEIAKFKEQLRLRKLGVAMYELQTILGQKISAEEKTQRANNYYKTLDNGIKNEGTILNLMYKITGQKIEAKEYTPPINQQLQTNEVENTAQPKSQTQNQNISAPTQITTFPITSYLSIRDVEEQDDEKLLKQGRDKPVSNSIFVINQISSTEATLETYKEMKTNFFNSFYRSLSGFVFAFEVIGSPSFEDDAVETVEKGKLIKEDEYWKIEQKSKIQFKKEEE</sequence>
<reference evidence="2" key="1">
    <citation type="submission" date="2012-06" db="EMBL/GenBank/DDBJ databases">
        <title>The complete genome of Flexibacter litoralis DSM 6794.</title>
        <authorList>
            <person name="Lucas S."/>
            <person name="Copeland A."/>
            <person name="Lapidus A."/>
            <person name="Glavina del Rio T."/>
            <person name="Dalin E."/>
            <person name="Tice H."/>
            <person name="Bruce D."/>
            <person name="Goodwin L."/>
            <person name="Pitluck S."/>
            <person name="Peters L."/>
            <person name="Ovchinnikova G."/>
            <person name="Lu M."/>
            <person name="Kyrpides N."/>
            <person name="Mavromatis K."/>
            <person name="Ivanova N."/>
            <person name="Brettin T."/>
            <person name="Detter J.C."/>
            <person name="Han C."/>
            <person name="Larimer F."/>
            <person name="Land M."/>
            <person name="Hauser L."/>
            <person name="Markowitz V."/>
            <person name="Cheng J.-F."/>
            <person name="Hugenholtz P."/>
            <person name="Woyke T."/>
            <person name="Wu D."/>
            <person name="Spring S."/>
            <person name="Lang E."/>
            <person name="Kopitz M."/>
            <person name="Brambilla E."/>
            <person name="Klenk H.-P."/>
            <person name="Eisen J.A."/>
        </authorList>
    </citation>
    <scope>NUCLEOTIDE SEQUENCE [LARGE SCALE GENOMIC DNA]</scope>
    <source>
        <strain evidence="2">ATCC 23117 / DSM 6794 / NBRC 15988 / NCIMB 1366 / Sio-4</strain>
    </source>
</reference>
<dbReference type="EMBL" id="CP003345">
    <property type="protein sequence ID" value="AFM04198.1"/>
    <property type="molecule type" value="Genomic_DNA"/>
</dbReference>
<protein>
    <submittedName>
        <fullName evidence="1">Uncharacterized protein</fullName>
    </submittedName>
</protein>
<proteinExistence type="predicted"/>
<name>I4AJR3_BERLS</name>
<dbReference type="STRING" id="880071.Fleli_1800"/>
<keyword evidence="2" id="KW-1185">Reference proteome</keyword>
<dbReference type="HOGENOM" id="CLU_1223241_0_0_10"/>
<dbReference type="RefSeq" id="WP_014797650.1">
    <property type="nucleotide sequence ID" value="NC_018018.1"/>
</dbReference>
<organism evidence="1 2">
    <name type="scientific">Bernardetia litoralis (strain ATCC 23117 / DSM 6794 / NBRC 15988 / NCIMB 1366 / Fx l1 / Sio-4)</name>
    <name type="common">Flexibacter litoralis</name>
    <dbReference type="NCBI Taxonomy" id="880071"/>
    <lineage>
        <taxon>Bacteria</taxon>
        <taxon>Pseudomonadati</taxon>
        <taxon>Bacteroidota</taxon>
        <taxon>Cytophagia</taxon>
        <taxon>Cytophagales</taxon>
        <taxon>Bernardetiaceae</taxon>
        <taxon>Bernardetia</taxon>
    </lineage>
</organism>
<dbReference type="KEGG" id="fli:Fleli_1800"/>
<dbReference type="Proteomes" id="UP000006054">
    <property type="component" value="Chromosome"/>
</dbReference>
<evidence type="ECO:0000313" key="1">
    <source>
        <dbReference type="EMBL" id="AFM04198.1"/>
    </source>
</evidence>
<accession>I4AJR3</accession>